<feature type="compositionally biased region" description="Pro residues" evidence="1">
    <location>
        <begin position="32"/>
        <end position="43"/>
    </location>
</feature>
<accession>A0A4Z2HKU9</accession>
<evidence type="ECO:0000256" key="1">
    <source>
        <dbReference type="SAM" id="MobiDB-lite"/>
    </source>
</evidence>
<keyword evidence="3" id="KW-1185">Reference proteome</keyword>
<comment type="caution">
    <text evidence="2">The sequence shown here is derived from an EMBL/GenBank/DDBJ whole genome shotgun (WGS) entry which is preliminary data.</text>
</comment>
<evidence type="ECO:0000313" key="2">
    <source>
        <dbReference type="EMBL" id="TNN65462.1"/>
    </source>
</evidence>
<dbReference type="Proteomes" id="UP000314294">
    <property type="component" value="Unassembled WGS sequence"/>
</dbReference>
<proteinExistence type="predicted"/>
<protein>
    <submittedName>
        <fullName evidence="2">Uncharacterized protein</fullName>
    </submittedName>
</protein>
<gene>
    <name evidence="2" type="ORF">EYF80_024281</name>
</gene>
<feature type="region of interest" description="Disordered" evidence="1">
    <location>
        <begin position="1"/>
        <end position="73"/>
    </location>
</feature>
<feature type="compositionally biased region" description="Low complexity" evidence="1">
    <location>
        <begin position="44"/>
        <end position="53"/>
    </location>
</feature>
<organism evidence="2 3">
    <name type="scientific">Liparis tanakae</name>
    <name type="common">Tanaka's snailfish</name>
    <dbReference type="NCBI Taxonomy" id="230148"/>
    <lineage>
        <taxon>Eukaryota</taxon>
        <taxon>Metazoa</taxon>
        <taxon>Chordata</taxon>
        <taxon>Craniata</taxon>
        <taxon>Vertebrata</taxon>
        <taxon>Euteleostomi</taxon>
        <taxon>Actinopterygii</taxon>
        <taxon>Neopterygii</taxon>
        <taxon>Teleostei</taxon>
        <taxon>Neoteleostei</taxon>
        <taxon>Acanthomorphata</taxon>
        <taxon>Eupercaria</taxon>
        <taxon>Perciformes</taxon>
        <taxon>Cottioidei</taxon>
        <taxon>Cottales</taxon>
        <taxon>Liparidae</taxon>
        <taxon>Liparis</taxon>
    </lineage>
</organism>
<name>A0A4Z2HKU9_9TELE</name>
<evidence type="ECO:0000313" key="3">
    <source>
        <dbReference type="Proteomes" id="UP000314294"/>
    </source>
</evidence>
<dbReference type="AlphaFoldDB" id="A0A4Z2HKU9"/>
<feature type="compositionally biased region" description="Pro residues" evidence="1">
    <location>
        <begin position="12"/>
        <end position="24"/>
    </location>
</feature>
<dbReference type="EMBL" id="SRLO01000234">
    <property type="protein sequence ID" value="TNN65462.1"/>
    <property type="molecule type" value="Genomic_DNA"/>
</dbReference>
<sequence length="157" mass="16520">MGPVVGRLTPVPRDPSPLPTPDPRVPSAAPVTPAPSPSRPVPVPRSQSRRASAPHPPIPSSRMKPRPNLGGGEMWQLSPIWPRLLVIGNQSAAEAALIRALSGEWRGGKEAPNPSLPLDNVTGPAAEAPGQFFGLLQEAPVPVQTNVTLTVADWEGR</sequence>
<reference evidence="2 3" key="1">
    <citation type="submission" date="2019-03" db="EMBL/GenBank/DDBJ databases">
        <title>First draft genome of Liparis tanakae, snailfish: a comprehensive survey of snailfish specific genes.</title>
        <authorList>
            <person name="Kim W."/>
            <person name="Song I."/>
            <person name="Jeong J.-H."/>
            <person name="Kim D."/>
            <person name="Kim S."/>
            <person name="Ryu S."/>
            <person name="Song J.Y."/>
            <person name="Lee S.K."/>
        </authorList>
    </citation>
    <scope>NUCLEOTIDE SEQUENCE [LARGE SCALE GENOMIC DNA]</scope>
    <source>
        <tissue evidence="2">Muscle</tissue>
    </source>
</reference>